<protein>
    <submittedName>
        <fullName evidence="1">Uncharacterized protein</fullName>
    </submittedName>
</protein>
<reference evidence="1" key="2">
    <citation type="submission" date="2013-04" db="UniProtKB">
        <authorList>
            <consortium name="EnsemblPlants"/>
        </authorList>
    </citation>
    <scope>IDENTIFICATION</scope>
</reference>
<dbReference type="Proteomes" id="UP000006038">
    <property type="component" value="Chromosome 8"/>
</dbReference>
<reference evidence="1" key="1">
    <citation type="journal article" date="2013" name="Nat. Commun.">
        <title>Whole-genome sequencing of Oryza brachyantha reveals mechanisms underlying Oryza genome evolution.</title>
        <authorList>
            <person name="Chen J."/>
            <person name="Huang Q."/>
            <person name="Gao D."/>
            <person name="Wang J."/>
            <person name="Lang Y."/>
            <person name="Liu T."/>
            <person name="Li B."/>
            <person name="Bai Z."/>
            <person name="Luis Goicoechea J."/>
            <person name="Liang C."/>
            <person name="Chen C."/>
            <person name="Zhang W."/>
            <person name="Sun S."/>
            <person name="Liao Y."/>
            <person name="Zhang X."/>
            <person name="Yang L."/>
            <person name="Song C."/>
            <person name="Wang M."/>
            <person name="Shi J."/>
            <person name="Liu G."/>
            <person name="Liu J."/>
            <person name="Zhou H."/>
            <person name="Zhou W."/>
            <person name="Yu Q."/>
            <person name="An N."/>
            <person name="Chen Y."/>
            <person name="Cai Q."/>
            <person name="Wang B."/>
            <person name="Liu B."/>
            <person name="Min J."/>
            <person name="Huang Y."/>
            <person name="Wu H."/>
            <person name="Li Z."/>
            <person name="Zhang Y."/>
            <person name="Yin Y."/>
            <person name="Song W."/>
            <person name="Jiang J."/>
            <person name="Jackson S.A."/>
            <person name="Wing R.A."/>
            <person name="Wang J."/>
            <person name="Chen M."/>
        </authorList>
    </citation>
    <scope>NUCLEOTIDE SEQUENCE [LARGE SCALE GENOMIC DNA]</scope>
    <source>
        <strain evidence="1">cv. IRGC 101232</strain>
    </source>
</reference>
<proteinExistence type="predicted"/>
<name>J3MV10_ORYBR</name>
<organism evidence="1">
    <name type="scientific">Oryza brachyantha</name>
    <name type="common">malo sina</name>
    <dbReference type="NCBI Taxonomy" id="4533"/>
    <lineage>
        <taxon>Eukaryota</taxon>
        <taxon>Viridiplantae</taxon>
        <taxon>Streptophyta</taxon>
        <taxon>Embryophyta</taxon>
        <taxon>Tracheophyta</taxon>
        <taxon>Spermatophyta</taxon>
        <taxon>Magnoliopsida</taxon>
        <taxon>Liliopsida</taxon>
        <taxon>Poales</taxon>
        <taxon>Poaceae</taxon>
        <taxon>BOP clade</taxon>
        <taxon>Oryzoideae</taxon>
        <taxon>Oryzeae</taxon>
        <taxon>Oryzinae</taxon>
        <taxon>Oryza</taxon>
    </lineage>
</organism>
<dbReference type="Gramene" id="OB08G29410.1">
    <property type="protein sequence ID" value="OB08G29410.1"/>
    <property type="gene ID" value="OB08G29410"/>
</dbReference>
<dbReference type="HOGENOM" id="CLU_2516274_0_0_1"/>
<dbReference type="AlphaFoldDB" id="J3MV10"/>
<evidence type="ECO:0000313" key="2">
    <source>
        <dbReference type="Proteomes" id="UP000006038"/>
    </source>
</evidence>
<evidence type="ECO:0000313" key="1">
    <source>
        <dbReference type="EnsemblPlants" id="OB08G29410.1"/>
    </source>
</evidence>
<keyword evidence="2" id="KW-1185">Reference proteome</keyword>
<dbReference type="EnsemblPlants" id="OB08G29410.1">
    <property type="protein sequence ID" value="OB08G29410.1"/>
    <property type="gene ID" value="OB08G29410"/>
</dbReference>
<sequence>MVATNLPNGFVMHNNTNKMQGTLQHGGSVVVPCLRIQNLKENFPYPPDRFFCEKNRAFTIEKNIHYRRQCTIYTVLMFKRENVLE</sequence>
<accession>J3MV10</accession>